<sequence length="95" mass="11010">MQTQGSHPKNPILHFIFGHIDPSSNLPLKHVSKRRCLLTEDDDLCDRTRREVKDEEPRFVLNWRHAEYTCANKTIKCKRYANESGSSGGDVDRRS</sequence>
<organism evidence="1 2">
    <name type="scientific">Steinernema carpocapsae</name>
    <name type="common">Entomopathogenic nematode</name>
    <dbReference type="NCBI Taxonomy" id="34508"/>
    <lineage>
        <taxon>Eukaryota</taxon>
        <taxon>Metazoa</taxon>
        <taxon>Ecdysozoa</taxon>
        <taxon>Nematoda</taxon>
        <taxon>Chromadorea</taxon>
        <taxon>Rhabditida</taxon>
        <taxon>Tylenchina</taxon>
        <taxon>Panagrolaimomorpha</taxon>
        <taxon>Strongyloidoidea</taxon>
        <taxon>Steinernematidae</taxon>
        <taxon>Steinernema</taxon>
    </lineage>
</organism>
<dbReference type="AlphaFoldDB" id="A0A4U5MDC2"/>
<reference evidence="1 2" key="1">
    <citation type="journal article" date="2015" name="Genome Biol.">
        <title>Comparative genomics of Steinernema reveals deeply conserved gene regulatory networks.</title>
        <authorList>
            <person name="Dillman A.R."/>
            <person name="Macchietto M."/>
            <person name="Porter C.F."/>
            <person name="Rogers A."/>
            <person name="Williams B."/>
            <person name="Antoshechkin I."/>
            <person name="Lee M.M."/>
            <person name="Goodwin Z."/>
            <person name="Lu X."/>
            <person name="Lewis E.E."/>
            <person name="Goodrich-Blair H."/>
            <person name="Stock S.P."/>
            <person name="Adams B.J."/>
            <person name="Sternberg P.W."/>
            <person name="Mortazavi A."/>
        </authorList>
    </citation>
    <scope>NUCLEOTIDE SEQUENCE [LARGE SCALE GENOMIC DNA]</scope>
    <source>
        <strain evidence="1 2">ALL</strain>
    </source>
</reference>
<comment type="caution">
    <text evidence="1">The sequence shown here is derived from an EMBL/GenBank/DDBJ whole genome shotgun (WGS) entry which is preliminary data.</text>
</comment>
<evidence type="ECO:0000313" key="2">
    <source>
        <dbReference type="Proteomes" id="UP000298663"/>
    </source>
</evidence>
<gene>
    <name evidence="1" type="ORF">L596_023262</name>
</gene>
<dbReference type="Proteomes" id="UP000298663">
    <property type="component" value="Unassembled WGS sequence"/>
</dbReference>
<keyword evidence="2" id="KW-1185">Reference proteome</keyword>
<name>A0A4U5MDC2_STECR</name>
<reference evidence="1 2" key="2">
    <citation type="journal article" date="2019" name="G3 (Bethesda)">
        <title>Hybrid Assembly of the Genome of the Entomopathogenic Nematode Steinernema carpocapsae Identifies the X-Chromosome.</title>
        <authorList>
            <person name="Serra L."/>
            <person name="Macchietto M."/>
            <person name="Macias-Munoz A."/>
            <person name="McGill C.J."/>
            <person name="Rodriguez I.M."/>
            <person name="Rodriguez B."/>
            <person name="Murad R."/>
            <person name="Mortazavi A."/>
        </authorList>
    </citation>
    <scope>NUCLEOTIDE SEQUENCE [LARGE SCALE GENOMIC DNA]</scope>
    <source>
        <strain evidence="1 2">ALL</strain>
    </source>
</reference>
<accession>A0A4U5MDC2</accession>
<evidence type="ECO:0000313" key="1">
    <source>
        <dbReference type="EMBL" id="TKR67052.1"/>
    </source>
</evidence>
<protein>
    <submittedName>
        <fullName evidence="1">Uncharacterized protein</fullName>
    </submittedName>
</protein>
<proteinExistence type="predicted"/>
<dbReference type="EMBL" id="AZBU02000008">
    <property type="protein sequence ID" value="TKR67052.1"/>
    <property type="molecule type" value="Genomic_DNA"/>
</dbReference>